<dbReference type="RefSeq" id="XP_016227452.1">
    <property type="nucleotide sequence ID" value="XM_016367934.1"/>
</dbReference>
<dbReference type="InterPro" id="IPR051127">
    <property type="entry name" value="Fungal_SecMet_Regulators"/>
</dbReference>
<keyword evidence="9" id="KW-1185">Reference proteome</keyword>
<feature type="compositionally biased region" description="Polar residues" evidence="6">
    <location>
        <begin position="12"/>
        <end position="35"/>
    </location>
</feature>
<evidence type="ECO:0000256" key="4">
    <source>
        <dbReference type="ARBA" id="ARBA00023163"/>
    </source>
</evidence>
<dbReference type="PANTHER" id="PTHR47424">
    <property type="entry name" value="REGULATORY PROTEIN GAL4"/>
    <property type="match status" value="1"/>
</dbReference>
<dbReference type="InterPro" id="IPR007219">
    <property type="entry name" value="XnlR_reg_dom"/>
</dbReference>
<feature type="region of interest" description="Disordered" evidence="6">
    <location>
        <begin position="190"/>
        <end position="221"/>
    </location>
</feature>
<dbReference type="GO" id="GO:0008270">
    <property type="term" value="F:zinc ion binding"/>
    <property type="evidence" value="ECO:0007669"/>
    <property type="project" value="InterPro"/>
</dbReference>
<feature type="compositionally biased region" description="Basic and acidic residues" evidence="6">
    <location>
        <begin position="1"/>
        <end position="11"/>
    </location>
</feature>
<evidence type="ECO:0000256" key="1">
    <source>
        <dbReference type="ARBA" id="ARBA00022723"/>
    </source>
</evidence>
<feature type="compositionally biased region" description="Polar residues" evidence="6">
    <location>
        <begin position="197"/>
        <end position="208"/>
    </location>
</feature>
<evidence type="ECO:0000256" key="5">
    <source>
        <dbReference type="ARBA" id="ARBA00023242"/>
    </source>
</evidence>
<dbReference type="GO" id="GO:0000435">
    <property type="term" value="P:positive regulation of transcription from RNA polymerase II promoter by galactose"/>
    <property type="evidence" value="ECO:0007669"/>
    <property type="project" value="TreeGrafter"/>
</dbReference>
<dbReference type="GeneID" id="27321324"/>
<dbReference type="VEuPathDB" id="FungiDB:PV10_03479"/>
<protein>
    <recommendedName>
        <fullName evidence="7">Zn(2)-C6 fungal-type domain-containing protein</fullName>
    </recommendedName>
</protein>
<evidence type="ECO:0000256" key="3">
    <source>
        <dbReference type="ARBA" id="ARBA00023125"/>
    </source>
</evidence>
<organism evidence="8 9">
    <name type="scientific">Exophiala mesophila</name>
    <name type="common">Black yeast-like fungus</name>
    <dbReference type="NCBI Taxonomy" id="212818"/>
    <lineage>
        <taxon>Eukaryota</taxon>
        <taxon>Fungi</taxon>
        <taxon>Dikarya</taxon>
        <taxon>Ascomycota</taxon>
        <taxon>Pezizomycotina</taxon>
        <taxon>Eurotiomycetes</taxon>
        <taxon>Chaetothyriomycetidae</taxon>
        <taxon>Chaetothyriales</taxon>
        <taxon>Herpotrichiellaceae</taxon>
        <taxon>Exophiala</taxon>
    </lineage>
</organism>
<feature type="region of interest" description="Disordered" evidence="6">
    <location>
        <begin position="1"/>
        <end position="43"/>
    </location>
</feature>
<proteinExistence type="predicted"/>
<evidence type="ECO:0000256" key="6">
    <source>
        <dbReference type="SAM" id="MobiDB-lite"/>
    </source>
</evidence>
<dbReference type="PROSITE" id="PS50048">
    <property type="entry name" value="ZN2_CY6_FUNGAL_2"/>
    <property type="match status" value="1"/>
</dbReference>
<dbReference type="GO" id="GO:0000978">
    <property type="term" value="F:RNA polymerase II cis-regulatory region sequence-specific DNA binding"/>
    <property type="evidence" value="ECO:0007669"/>
    <property type="project" value="TreeGrafter"/>
</dbReference>
<feature type="compositionally biased region" description="Polar residues" evidence="6">
    <location>
        <begin position="98"/>
        <end position="127"/>
    </location>
</feature>
<reference evidence="8 9" key="1">
    <citation type="submission" date="2015-01" db="EMBL/GenBank/DDBJ databases">
        <title>The Genome Sequence of Exophiala mesophila CBS40295.</title>
        <authorList>
            <consortium name="The Broad Institute Genomics Platform"/>
            <person name="Cuomo C."/>
            <person name="de Hoog S."/>
            <person name="Gorbushina A."/>
            <person name="Stielow B."/>
            <person name="Teixiera M."/>
            <person name="Abouelleil A."/>
            <person name="Chapman S.B."/>
            <person name="Priest M."/>
            <person name="Young S.K."/>
            <person name="Wortman J."/>
            <person name="Nusbaum C."/>
            <person name="Birren B."/>
        </authorList>
    </citation>
    <scope>NUCLEOTIDE SEQUENCE [LARGE SCALE GENOMIC DNA]</scope>
    <source>
        <strain evidence="8 9">CBS 40295</strain>
    </source>
</reference>
<dbReference type="CDD" id="cd00067">
    <property type="entry name" value="GAL4"/>
    <property type="match status" value="1"/>
</dbReference>
<dbReference type="STRING" id="212818.A0A0D2AAC3"/>
<dbReference type="InterPro" id="IPR001138">
    <property type="entry name" value="Zn2Cys6_DnaBD"/>
</dbReference>
<dbReference type="Pfam" id="PF04082">
    <property type="entry name" value="Fungal_trans"/>
    <property type="match status" value="1"/>
</dbReference>
<keyword evidence="2" id="KW-0805">Transcription regulation</keyword>
<keyword evidence="4" id="KW-0804">Transcription</keyword>
<dbReference type="PROSITE" id="PS00463">
    <property type="entry name" value="ZN2_CY6_FUNGAL_1"/>
    <property type="match status" value="1"/>
</dbReference>
<evidence type="ECO:0000313" key="8">
    <source>
        <dbReference type="EMBL" id="KIV95878.1"/>
    </source>
</evidence>
<name>A0A0D2AAC3_EXOME</name>
<dbReference type="SUPFAM" id="SSF57701">
    <property type="entry name" value="Zn2/Cys6 DNA-binding domain"/>
    <property type="match status" value="1"/>
</dbReference>
<dbReference type="SMART" id="SM00906">
    <property type="entry name" value="Fungal_trans"/>
    <property type="match status" value="1"/>
</dbReference>
<accession>A0A0D2AAC3</accession>
<keyword evidence="5" id="KW-0539">Nucleus</keyword>
<keyword evidence="3" id="KW-0238">DNA-binding</keyword>
<feature type="region of interest" description="Disordered" evidence="6">
    <location>
        <begin position="96"/>
        <end position="151"/>
    </location>
</feature>
<dbReference type="GO" id="GO:0005634">
    <property type="term" value="C:nucleus"/>
    <property type="evidence" value="ECO:0007669"/>
    <property type="project" value="TreeGrafter"/>
</dbReference>
<dbReference type="PANTHER" id="PTHR47424:SF3">
    <property type="entry name" value="REGULATORY PROTEIN GAL4"/>
    <property type="match status" value="1"/>
</dbReference>
<sequence length="742" mass="83527">MATTHHSDTRRVSTQPGLVMTPTSTAISPGESTNLPDYETPKPKRRKIKLACRACRKRKTRCDGTLPVCRACTGRGVGSTCVYVNVADDEIITIDDPASQSRPAQAKSYSAQPSNPSFTPDTKSNGSPPIPSDPVRPVEHSGQLPYAPRLPRHDDAHQVDALATVTTTSEDLLVYGGSSTIAFVRSFTHGTNERSNESSITDQATRPSGPSGPSGHRFQADRPITAQPVPMLERDARAFLLPPRKTANEYVQCFWEFIHPLFPVLHKTSFMEKYAQLWSSEDAKGMDGDLSDVNEVIFASTLNLVFSIGCQFSHSVAPQHKVAIADDFYQRSRKIFVYDMLDSISVSLVQMLVLTGVYLQSTQYASRCWNVIGLAIRTAQSLGLHLDMTKTRSESQVNREMRRRIWHSCVVMDKLVSMTFGRPTMVSKNWDVPLPALIDDEYLRSHGEGEQPSHIPSRLALLISSSKLFSILDEILNFFYAEHLGNDLEEKAEDEVRVREMISKVLVLNRRLEEFADNVPDYVRGAILACRAPKEQNTSVQIQEQVLYCRFLYTRVLLLRPLLLVATKRRSTVEPAALKPSSLDVDIVKSCCNLCIKTAQYLIECLHQHLDTTYRSSGWHSVYFTFAAATILLAGLNCPLVDEDIIMPSFEINWHRCLSIMEHYKQQIQSAPRAIQVLKSLREQLAGSRSQPRQPTNFSLDPMQVNNHTYMDFSQFNPHGTDFLDDAWYSQHLVNLDWLELC</sequence>
<dbReference type="InterPro" id="IPR036864">
    <property type="entry name" value="Zn2-C6_fun-type_DNA-bd_sf"/>
</dbReference>
<dbReference type="HOGENOM" id="CLU_008511_1_1_1"/>
<dbReference type="Proteomes" id="UP000054302">
    <property type="component" value="Unassembled WGS sequence"/>
</dbReference>
<evidence type="ECO:0000259" key="7">
    <source>
        <dbReference type="PROSITE" id="PS50048"/>
    </source>
</evidence>
<keyword evidence="1" id="KW-0479">Metal-binding</keyword>
<dbReference type="EMBL" id="KN847521">
    <property type="protein sequence ID" value="KIV95878.1"/>
    <property type="molecule type" value="Genomic_DNA"/>
</dbReference>
<dbReference type="OMA" id="CFWEFIH"/>
<dbReference type="SMART" id="SM00066">
    <property type="entry name" value="GAL4"/>
    <property type="match status" value="1"/>
</dbReference>
<evidence type="ECO:0000256" key="2">
    <source>
        <dbReference type="ARBA" id="ARBA00023015"/>
    </source>
</evidence>
<feature type="domain" description="Zn(2)-C6 fungal-type" evidence="7">
    <location>
        <begin position="51"/>
        <end position="83"/>
    </location>
</feature>
<dbReference type="Gene3D" id="4.10.240.10">
    <property type="entry name" value="Zn(2)-C6 fungal-type DNA-binding domain"/>
    <property type="match status" value="1"/>
</dbReference>
<dbReference type="AlphaFoldDB" id="A0A0D2AAC3"/>
<evidence type="ECO:0000313" key="9">
    <source>
        <dbReference type="Proteomes" id="UP000054302"/>
    </source>
</evidence>
<dbReference type="Pfam" id="PF00172">
    <property type="entry name" value="Zn_clus"/>
    <property type="match status" value="1"/>
</dbReference>
<dbReference type="OrthoDB" id="4159052at2759"/>
<dbReference type="GO" id="GO:0006351">
    <property type="term" value="P:DNA-templated transcription"/>
    <property type="evidence" value="ECO:0007669"/>
    <property type="project" value="InterPro"/>
</dbReference>
<dbReference type="CDD" id="cd12148">
    <property type="entry name" value="fungal_TF_MHR"/>
    <property type="match status" value="1"/>
</dbReference>
<dbReference type="GO" id="GO:0000981">
    <property type="term" value="F:DNA-binding transcription factor activity, RNA polymerase II-specific"/>
    <property type="evidence" value="ECO:0007669"/>
    <property type="project" value="InterPro"/>
</dbReference>
<gene>
    <name evidence="8" type="ORF">PV10_03479</name>
</gene>